<evidence type="ECO:0000256" key="10">
    <source>
        <dbReference type="ARBA" id="ARBA00038150"/>
    </source>
</evidence>
<comment type="pathway">
    <text evidence="2">Protein modification; protein glycosylation.</text>
</comment>
<reference evidence="12" key="1">
    <citation type="submission" date="2022-11" db="EMBL/GenBank/DDBJ databases">
        <title>Centuries of genome instability and evolution in soft-shell clam transmissible cancer (bioRxiv).</title>
        <authorList>
            <person name="Hart S.F.M."/>
            <person name="Yonemitsu M.A."/>
            <person name="Giersch R.M."/>
            <person name="Beal B.F."/>
            <person name="Arriagada G."/>
            <person name="Davis B.W."/>
            <person name="Ostrander E.A."/>
            <person name="Goff S.P."/>
            <person name="Metzger M.J."/>
        </authorList>
    </citation>
    <scope>NUCLEOTIDE SEQUENCE</scope>
    <source>
        <strain evidence="12">MELC-2E11</strain>
        <tissue evidence="12">Siphon/mantle</tissue>
    </source>
</reference>
<keyword evidence="6" id="KW-0735">Signal-anchor</keyword>
<keyword evidence="3" id="KW-0328">Glycosyltransferase</keyword>
<keyword evidence="4" id="KW-0808">Transferase</keyword>
<evidence type="ECO:0000256" key="1">
    <source>
        <dbReference type="ARBA" id="ARBA00004606"/>
    </source>
</evidence>
<evidence type="ECO:0000313" key="13">
    <source>
        <dbReference type="Proteomes" id="UP001164746"/>
    </source>
</evidence>
<evidence type="ECO:0000256" key="4">
    <source>
        <dbReference type="ARBA" id="ARBA00022679"/>
    </source>
</evidence>
<name>A0ABY7E7V3_MYAAR</name>
<evidence type="ECO:0000256" key="5">
    <source>
        <dbReference type="ARBA" id="ARBA00022692"/>
    </source>
</evidence>
<evidence type="ECO:0000313" key="12">
    <source>
        <dbReference type="EMBL" id="WAR05042.1"/>
    </source>
</evidence>
<keyword evidence="13" id="KW-1185">Reference proteome</keyword>
<dbReference type="PANTHER" id="PTHR19297">
    <property type="entry name" value="GLYCOSYLTRANSFERASE 14 FAMILY MEMBER"/>
    <property type="match status" value="1"/>
</dbReference>
<evidence type="ECO:0000256" key="6">
    <source>
        <dbReference type="ARBA" id="ARBA00022968"/>
    </source>
</evidence>
<organism evidence="12 13">
    <name type="scientific">Mya arenaria</name>
    <name type="common">Soft-shell clam</name>
    <dbReference type="NCBI Taxonomy" id="6604"/>
    <lineage>
        <taxon>Eukaryota</taxon>
        <taxon>Metazoa</taxon>
        <taxon>Spiralia</taxon>
        <taxon>Lophotrochozoa</taxon>
        <taxon>Mollusca</taxon>
        <taxon>Bivalvia</taxon>
        <taxon>Autobranchia</taxon>
        <taxon>Heteroconchia</taxon>
        <taxon>Euheterodonta</taxon>
        <taxon>Imparidentia</taxon>
        <taxon>Neoheterodontei</taxon>
        <taxon>Myida</taxon>
        <taxon>Myoidea</taxon>
        <taxon>Myidae</taxon>
        <taxon>Mya</taxon>
    </lineage>
</organism>
<dbReference type="InterPro" id="IPR003406">
    <property type="entry name" value="Glyco_trans_14"/>
</dbReference>
<evidence type="ECO:0000256" key="8">
    <source>
        <dbReference type="ARBA" id="ARBA00023136"/>
    </source>
</evidence>
<protein>
    <submittedName>
        <fullName evidence="12">GCNT1-like protein</fullName>
    </submittedName>
</protein>
<keyword evidence="7 11" id="KW-1133">Transmembrane helix</keyword>
<sequence>MAQTTTIKRFKSSYAYVFLLLTLFGFMFYLSDFIRYSPGISIYKFDKEGRANVSGILNILPTVNSPLLQDSYFIQDRKVKEVNCAAIFDGDENETALAERIASTENRTFLQPADYMNMTSNCSKFILDRGYITDQFDKLENEFPIAFSILMFAAIEQAERLFRAIYRPQNFYCFHIDAKTDNDLYDAMSRVAACFNNVHVMDKRVDVRWGQMSVLEPELLCMEFLWNRSAKWKYFINLTGQEFPLKTNYELVRILQAYNGSNDIEGTINSVQKWTIDGPWIRTFYPFATLIYIDAIFRANTKRWADAGPPPHGVVPTKGAVHIIASRGYVDFVLHDPIAAGILYWSKKTAVPDETFFSTLNHNPSLAVPGSYKGIPETEAINFTSSGIKPFVARFKNWGVGNYNWPCHGMRVRMVCVFGVGDLPALSQRRELFANKFYDTFHPYTLDCMEEWHFNRTRDQYLGSPGLDVHGEIKAFLASHNNWGEWTSQGKLMRLILFYGARDLTPLKGTQQLFEYDVIEMEGRVKSSGNSENQNHTLKVGGLSNLITTMKHSAISDDKLESMGITTEEYFLMDRKVKQVNCAAIFDGDKNETALAEGLASTGNRTFLQPDDYMNMTSNCLKFILDRGYVTDPFDKLENEFPIAYSILMFTAIEQAERLLRAIYRPQNFYCFHIDAKTGNDLYEAMLHVAACFNNVHVLEKRVDVQWGQMSVLRPELLCMEHLWNRSAKWKYFINLTGQEFPLKTNYELVRILQAYNGSNDIEGTIKRANINRWTKAGPPPHGVVPTKGAVHIIASRGYVDFVLHDPIAADVLNWTQKTSHPDETFFSTLNHNPSFGVHSICIHGVRDLQPMKDIKQLFVNKFHQGFQPLAYDCLEELLFNRTRDGHLGLSIFDPTFYASLGFVKNR</sequence>
<feature type="transmembrane region" description="Helical" evidence="11">
    <location>
        <begin position="12"/>
        <end position="30"/>
    </location>
</feature>
<evidence type="ECO:0000256" key="9">
    <source>
        <dbReference type="ARBA" id="ARBA00023180"/>
    </source>
</evidence>
<gene>
    <name evidence="12" type="ORF">MAR_020411</name>
</gene>
<keyword evidence="5 11" id="KW-0812">Transmembrane</keyword>
<evidence type="ECO:0000256" key="11">
    <source>
        <dbReference type="SAM" id="Phobius"/>
    </source>
</evidence>
<comment type="similarity">
    <text evidence="10">Belongs to the glycosyltransferase 14 family.</text>
</comment>
<evidence type="ECO:0000256" key="3">
    <source>
        <dbReference type="ARBA" id="ARBA00022676"/>
    </source>
</evidence>
<dbReference type="Proteomes" id="UP001164746">
    <property type="component" value="Chromosome 5"/>
</dbReference>
<proteinExistence type="inferred from homology"/>
<keyword evidence="8 11" id="KW-0472">Membrane</keyword>
<keyword evidence="9" id="KW-0325">Glycoprotein</keyword>
<dbReference type="EMBL" id="CP111016">
    <property type="protein sequence ID" value="WAR05042.1"/>
    <property type="molecule type" value="Genomic_DNA"/>
</dbReference>
<comment type="subcellular location">
    <subcellularLocation>
        <location evidence="1">Membrane</location>
        <topology evidence="1">Single-pass type II membrane protein</topology>
    </subcellularLocation>
</comment>
<accession>A0ABY7E7V3</accession>
<evidence type="ECO:0000256" key="7">
    <source>
        <dbReference type="ARBA" id="ARBA00022989"/>
    </source>
</evidence>
<dbReference type="PANTHER" id="PTHR19297:SF185">
    <property type="entry name" value="BETA-1,3-GALACTOSYL-O-GLYCOSYL-GLYCOPROTEIN BETA-1,6-N-ACETYLGLUCOSAMINYLTRANSFERASE 3"/>
    <property type="match status" value="1"/>
</dbReference>
<feature type="non-terminal residue" evidence="12">
    <location>
        <position position="907"/>
    </location>
</feature>
<evidence type="ECO:0000256" key="2">
    <source>
        <dbReference type="ARBA" id="ARBA00004922"/>
    </source>
</evidence>
<dbReference type="Pfam" id="PF02485">
    <property type="entry name" value="Branch"/>
    <property type="match status" value="2"/>
</dbReference>